<sequence>MNNQPIRAEDLPRLIRLQELCKTMNAIEHLATARQDKVVYAGRIWRYADLVYLGYEYYVLAIPYSLKVDNFCKWLAAEQAILQQFNLAWPIATLTAATVEA</sequence>
<reference evidence="2" key="1">
    <citation type="journal article" date="2019" name="Int. J. Syst. Evol. Microbiol.">
        <title>The Global Catalogue of Microorganisms (GCM) 10K type strain sequencing project: providing services to taxonomists for standard genome sequencing and annotation.</title>
        <authorList>
            <consortium name="The Broad Institute Genomics Platform"/>
            <consortium name="The Broad Institute Genome Sequencing Center for Infectious Disease"/>
            <person name="Wu L."/>
            <person name="Ma J."/>
        </authorList>
    </citation>
    <scope>NUCLEOTIDE SEQUENCE [LARGE SCALE GENOMIC DNA]</scope>
    <source>
        <strain evidence="2">KCTC 23723</strain>
    </source>
</reference>
<proteinExistence type="predicted"/>
<comment type="caution">
    <text evidence="1">The sequence shown here is derived from an EMBL/GenBank/DDBJ whole genome shotgun (WGS) entry which is preliminary data.</text>
</comment>
<protein>
    <submittedName>
        <fullName evidence="1">Uncharacterized protein</fullName>
    </submittedName>
</protein>
<dbReference type="Proteomes" id="UP000634667">
    <property type="component" value="Unassembled WGS sequence"/>
</dbReference>
<evidence type="ECO:0000313" key="1">
    <source>
        <dbReference type="EMBL" id="GGW69714.1"/>
    </source>
</evidence>
<keyword evidence="2" id="KW-1185">Reference proteome</keyword>
<dbReference type="EMBL" id="BMYR01000012">
    <property type="protein sequence ID" value="GGW69714.1"/>
    <property type="molecule type" value="Genomic_DNA"/>
</dbReference>
<evidence type="ECO:0000313" key="2">
    <source>
        <dbReference type="Proteomes" id="UP000634667"/>
    </source>
</evidence>
<organism evidence="1 2">
    <name type="scientific">Alishewanella tabrizica</name>
    <dbReference type="NCBI Taxonomy" id="671278"/>
    <lineage>
        <taxon>Bacteria</taxon>
        <taxon>Pseudomonadati</taxon>
        <taxon>Pseudomonadota</taxon>
        <taxon>Gammaproteobacteria</taxon>
        <taxon>Alteromonadales</taxon>
        <taxon>Alteromonadaceae</taxon>
        <taxon>Alishewanella</taxon>
    </lineage>
</organism>
<name>A0ABQ2WRD1_9ALTE</name>
<accession>A0ABQ2WRD1</accession>
<gene>
    <name evidence="1" type="ORF">GCM10008111_27210</name>
</gene>
<dbReference type="RefSeq" id="WP_189483784.1">
    <property type="nucleotide sequence ID" value="NZ_BMYR01000012.1"/>
</dbReference>